<reference evidence="4" key="3">
    <citation type="submission" date="2021-09" db="EMBL/GenBank/DDBJ databases">
        <authorList>
            <person name="Gilroy R."/>
        </authorList>
    </citation>
    <scope>NUCLEOTIDE SEQUENCE</scope>
    <source>
        <strain evidence="4">USAMLcec12-2067</strain>
    </source>
</reference>
<comment type="similarity">
    <text evidence="1">Belongs to the arginine deiminase family.</text>
</comment>
<evidence type="ECO:0000256" key="2">
    <source>
        <dbReference type="ARBA" id="ARBA00022801"/>
    </source>
</evidence>
<dbReference type="EMBL" id="PPEL01000015">
    <property type="protein sequence ID" value="PNV65853.1"/>
    <property type="molecule type" value="Genomic_DNA"/>
</dbReference>
<dbReference type="SUPFAM" id="SSF55909">
    <property type="entry name" value="Pentein"/>
    <property type="match status" value="1"/>
</dbReference>
<sequence>MGKTHVSNEVGALKRALVHRPGHETQRYPHGDFLQAFPLRPSCTDFDLEKAQTEHDRLTKVLAAHNVEVIEATDLLAETLEASPEAKKALIDAYLADSRIEGIELTEAARCYLESSSTSTQLVERLFEGIRYGDTDVVNADRFPLAALSGNAFDPETFLASPLNTAFFVRDPLSVIGEGITLNHMYWHDRNREVDLLEAVARHHPDFAATQRWFDHRCSFHLEGGDIVNLNAHSVAVGLSSRTEGAAIDVLCRQLLWGRGESDIADIYVFFVPQMGNRLHLDTYVSRIDYDTFVIDPAIARNPSVLRVRAGRRKGNVRIDELSGSLKDIFRKALSIGPVRLMDFGSSAESRMEFEYGNGATGMLCLSPGNLCVSEENVVANDLLDKAGMTLHPVSVQEMTVGFGGPSSLCLPLWREDVQGMPPWTSERTSEPSECASTCPKQTSRKE</sequence>
<evidence type="ECO:0000256" key="1">
    <source>
        <dbReference type="ARBA" id="ARBA00010206"/>
    </source>
</evidence>
<dbReference type="PANTHER" id="PTHR47271">
    <property type="entry name" value="ARGININE DEIMINASE"/>
    <property type="match status" value="1"/>
</dbReference>
<evidence type="ECO:0000313" key="6">
    <source>
        <dbReference type="Proteomes" id="UP000236488"/>
    </source>
</evidence>
<evidence type="ECO:0000313" key="5">
    <source>
        <dbReference type="EMBL" id="PNV65853.1"/>
    </source>
</evidence>
<protein>
    <recommendedName>
        <fullName evidence="7">Arginine deiminase</fullName>
    </recommendedName>
</protein>
<accession>A0A2K2U687</accession>
<dbReference type="EMBL" id="DYZL01000225">
    <property type="protein sequence ID" value="HJH44349.1"/>
    <property type="molecule type" value="Genomic_DNA"/>
</dbReference>
<gene>
    <name evidence="5" type="ORF">C2L80_04435</name>
    <name evidence="4" type="ORF">K8V16_11220</name>
</gene>
<dbReference type="GO" id="GO:0016990">
    <property type="term" value="F:arginine deiminase activity"/>
    <property type="evidence" value="ECO:0007669"/>
    <property type="project" value="InterPro"/>
</dbReference>
<dbReference type="Proteomes" id="UP000789325">
    <property type="component" value="Unassembled WGS sequence"/>
</dbReference>
<proteinExistence type="inferred from homology"/>
<evidence type="ECO:0000313" key="4">
    <source>
        <dbReference type="EMBL" id="HJH44349.1"/>
    </source>
</evidence>
<dbReference type="Proteomes" id="UP000236488">
    <property type="component" value="Unassembled WGS sequence"/>
</dbReference>
<organism evidence="5 6">
    <name type="scientific">Rubneribacter badeniensis</name>
    <dbReference type="NCBI Taxonomy" id="2070688"/>
    <lineage>
        <taxon>Bacteria</taxon>
        <taxon>Bacillati</taxon>
        <taxon>Actinomycetota</taxon>
        <taxon>Coriobacteriia</taxon>
        <taxon>Eggerthellales</taxon>
        <taxon>Eggerthellaceae</taxon>
        <taxon>Rubneribacter</taxon>
    </lineage>
</organism>
<dbReference type="Gene3D" id="3.75.10.10">
    <property type="entry name" value="L-arginine/glycine Amidinotransferase, Chain A"/>
    <property type="match status" value="1"/>
</dbReference>
<dbReference type="InterPro" id="IPR003876">
    <property type="entry name" value="Arg_deiminase"/>
</dbReference>
<dbReference type="GO" id="GO:0019546">
    <property type="term" value="P:L-arginine deiminase pathway"/>
    <property type="evidence" value="ECO:0007669"/>
    <property type="project" value="TreeGrafter"/>
</dbReference>
<comment type="caution">
    <text evidence="5">The sequence shown here is derived from an EMBL/GenBank/DDBJ whole genome shotgun (WGS) entry which is preliminary data.</text>
</comment>
<dbReference type="Pfam" id="PF02274">
    <property type="entry name" value="ADI"/>
    <property type="match status" value="1"/>
</dbReference>
<evidence type="ECO:0008006" key="7">
    <source>
        <dbReference type="Google" id="ProtNLM"/>
    </source>
</evidence>
<dbReference type="AlphaFoldDB" id="A0A2K2U687"/>
<dbReference type="PIRSF" id="PIRSF006356">
    <property type="entry name" value="Arg_deiminase"/>
    <property type="match status" value="1"/>
</dbReference>
<dbReference type="PRINTS" id="PR01466">
    <property type="entry name" value="ARGDEIMINASE"/>
</dbReference>
<dbReference type="Gene3D" id="1.10.3930.10">
    <property type="entry name" value="Arginine deiminase"/>
    <property type="match status" value="1"/>
</dbReference>
<name>A0A2K2U687_9ACTN</name>
<evidence type="ECO:0000256" key="3">
    <source>
        <dbReference type="SAM" id="MobiDB-lite"/>
    </source>
</evidence>
<feature type="compositionally biased region" description="Polar residues" evidence="3">
    <location>
        <begin position="435"/>
        <end position="447"/>
    </location>
</feature>
<feature type="region of interest" description="Disordered" evidence="3">
    <location>
        <begin position="422"/>
        <end position="447"/>
    </location>
</feature>
<dbReference type="PANTHER" id="PTHR47271:SF2">
    <property type="entry name" value="ARGININE DEIMINASE"/>
    <property type="match status" value="1"/>
</dbReference>
<reference evidence="5 6" key="1">
    <citation type="journal article" date="2018" name="Int. J. Syst. Evol. Microbiol.">
        <title>Rubneribacter badeniensis gen. nov., sp. nov. and Enteroscipio rubneri gen. nov., sp. nov., new members of the Eggerthellaceae isolated from human faeces.</title>
        <authorList>
            <person name="Danylec N."/>
            <person name="Gobl A."/>
            <person name="Stoll D.A."/>
            <person name="Hetzer B."/>
            <person name="Kulling S.E."/>
            <person name="Huch M."/>
        </authorList>
    </citation>
    <scope>NUCLEOTIDE SEQUENCE [LARGE SCALE GENOMIC DNA]</scope>
    <source>
        <strain evidence="5 6">ResAG-85</strain>
    </source>
</reference>
<keyword evidence="2" id="KW-0378">Hydrolase</keyword>
<reference evidence="4" key="2">
    <citation type="journal article" date="2021" name="PeerJ">
        <title>Extensive microbial diversity within the chicken gut microbiome revealed by metagenomics and culture.</title>
        <authorList>
            <person name="Gilroy R."/>
            <person name="Ravi A."/>
            <person name="Getino M."/>
            <person name="Pursley I."/>
            <person name="Horton D.L."/>
            <person name="Alikhan N.F."/>
            <person name="Baker D."/>
            <person name="Gharbi K."/>
            <person name="Hall N."/>
            <person name="Watson M."/>
            <person name="Adriaenssens E.M."/>
            <person name="Foster-Nyarko E."/>
            <person name="Jarju S."/>
            <person name="Secka A."/>
            <person name="Antonio M."/>
            <person name="Oren A."/>
            <person name="Chaudhuri R.R."/>
            <person name="La Ragione R."/>
            <person name="Hildebrand F."/>
            <person name="Pallen M.J."/>
        </authorList>
    </citation>
    <scope>NUCLEOTIDE SEQUENCE</scope>
    <source>
        <strain evidence="4">USAMLcec12-2067</strain>
    </source>
</reference>
<keyword evidence="6" id="KW-1185">Reference proteome</keyword>